<dbReference type="InterPro" id="IPR035909">
    <property type="entry name" value="CheB_C"/>
</dbReference>
<dbReference type="Gene3D" id="3.40.50.2300">
    <property type="match status" value="1"/>
</dbReference>
<feature type="region of interest" description="Disordered" evidence="7">
    <location>
        <begin position="139"/>
        <end position="164"/>
    </location>
</feature>
<dbReference type="PANTHER" id="PTHR42872:SF3">
    <property type="entry name" value="PROTEIN-GLUTAMATE METHYLESTERASE_PROTEIN-GLUTAMINE GLUTAMINASE 1"/>
    <property type="match status" value="1"/>
</dbReference>
<comment type="catalytic activity">
    <reaction evidence="3 4">
        <text>[protein]-L-glutamate 5-O-methyl ester + H2O = L-glutamyl-[protein] + methanol + H(+)</text>
        <dbReference type="Rhea" id="RHEA:23236"/>
        <dbReference type="Rhea" id="RHEA-COMP:10208"/>
        <dbReference type="Rhea" id="RHEA-COMP:10311"/>
        <dbReference type="ChEBI" id="CHEBI:15377"/>
        <dbReference type="ChEBI" id="CHEBI:15378"/>
        <dbReference type="ChEBI" id="CHEBI:17790"/>
        <dbReference type="ChEBI" id="CHEBI:29973"/>
        <dbReference type="ChEBI" id="CHEBI:82795"/>
        <dbReference type="EC" id="3.1.1.61"/>
    </reaction>
</comment>
<dbReference type="InterPro" id="IPR000673">
    <property type="entry name" value="Sig_transdc_resp-reg_Me-estase"/>
</dbReference>
<feature type="active site" evidence="4 5">
    <location>
        <position position="189"/>
    </location>
</feature>
<dbReference type="PATRIC" id="fig|271065.3.peg.3249"/>
<dbReference type="SMART" id="SM00448">
    <property type="entry name" value="REC"/>
    <property type="match status" value="1"/>
</dbReference>
<dbReference type="PROSITE" id="PS50110">
    <property type="entry name" value="RESPONSE_REGULATORY"/>
    <property type="match status" value="1"/>
</dbReference>
<dbReference type="Proteomes" id="UP000008315">
    <property type="component" value="Chromosome"/>
</dbReference>
<gene>
    <name evidence="4 10" type="primary">cheB</name>
    <name evidence="10" type="ordered locus">MEALZ_3155</name>
</gene>
<dbReference type="GO" id="GO:0005737">
    <property type="term" value="C:cytoplasm"/>
    <property type="evidence" value="ECO:0007669"/>
    <property type="project" value="UniProtKB-SubCell"/>
</dbReference>
<dbReference type="CDD" id="cd16432">
    <property type="entry name" value="CheB_Rec"/>
    <property type="match status" value="1"/>
</dbReference>
<dbReference type="Pfam" id="PF00072">
    <property type="entry name" value="Response_reg"/>
    <property type="match status" value="1"/>
</dbReference>
<proteinExistence type="inferred from homology"/>
<dbReference type="PANTHER" id="PTHR42872">
    <property type="entry name" value="PROTEIN-GLUTAMATE METHYLESTERASE/PROTEIN-GLUTAMINE GLUTAMINASE"/>
    <property type="match status" value="1"/>
</dbReference>
<keyword evidence="2 4" id="KW-0378">Hydrolase</keyword>
<keyword evidence="1 4" id="KW-0145">Chemotaxis</keyword>
<keyword evidence="11" id="KW-1185">Reference proteome</keyword>
<comment type="similarity">
    <text evidence="4">Belongs to the CheB family.</text>
</comment>
<comment type="function">
    <text evidence="4">Involved in chemotaxis. Part of a chemotaxis signal transduction system that modulates chemotaxis in response to various stimuli. Catalyzes the demethylation of specific methylglutamate residues introduced into the chemoreceptors (methyl-accepting chemotaxis proteins or MCP) by CheR. Also mediates the irreversible deamidation of specific glutamine residues to glutamic acid.</text>
</comment>
<feature type="domain" description="Response regulatory" evidence="8">
    <location>
        <begin position="4"/>
        <end position="127"/>
    </location>
</feature>
<dbReference type="InterPro" id="IPR011006">
    <property type="entry name" value="CheY-like_superfamily"/>
</dbReference>
<dbReference type="NCBIfam" id="NF001965">
    <property type="entry name" value="PRK00742.1"/>
    <property type="match status" value="1"/>
</dbReference>
<sequence length="367" mass="39343">MAVKVLIVDDSGFICKRIKEILEESKDSGGRAEFEVVGIANNGLQAIRLTAALSPDVITMDIEMPLMDGITAVKRIMAETPTPILMFSAMTQVGAQATLDALHAGAVDFLPKRLDEIDADRETAKRLLRRRVRMVALQTGKSKTRSSGAALAKDATEQAEKSLEKPVKQGIQQTAKQFGALRIVVIAASTGGPVAVQKVLSQVQQSCPLPVIIVQHMPQNFTASFAERLDQLCRIKVREARDGDILAPGTALVAAGGMQLEFKGSGVRKSIVLRPKITGEIYSPCADITLASVARHFHDAVLAVVLTGMGSDGKEGARKLKQAGSIVWAQNEESCTIYGMPKAVIDAGLADNVYSLDEIGRQLSRIT</sequence>
<name>G4T375_META2</name>
<evidence type="ECO:0000256" key="2">
    <source>
        <dbReference type="ARBA" id="ARBA00022801"/>
    </source>
</evidence>
<evidence type="ECO:0000259" key="8">
    <source>
        <dbReference type="PROSITE" id="PS50110"/>
    </source>
</evidence>
<dbReference type="PROSITE" id="PS50122">
    <property type="entry name" value="CHEB"/>
    <property type="match status" value="1"/>
</dbReference>
<dbReference type="Gene3D" id="3.40.50.180">
    <property type="entry name" value="Methylesterase CheB, C-terminal domain"/>
    <property type="match status" value="1"/>
</dbReference>
<dbReference type="InterPro" id="IPR001789">
    <property type="entry name" value="Sig_transdc_resp-reg_receiver"/>
</dbReference>
<feature type="active site" evidence="4 5">
    <location>
        <position position="216"/>
    </location>
</feature>
<dbReference type="EMBL" id="FO082060">
    <property type="protein sequence ID" value="CCE24820.1"/>
    <property type="molecule type" value="Genomic_DNA"/>
</dbReference>
<keyword evidence="4 6" id="KW-0597">Phosphoprotein</keyword>
<dbReference type="GO" id="GO:0006935">
    <property type="term" value="P:chemotaxis"/>
    <property type="evidence" value="ECO:0007669"/>
    <property type="project" value="UniProtKB-UniRule"/>
</dbReference>
<dbReference type="SUPFAM" id="SSF52172">
    <property type="entry name" value="CheY-like"/>
    <property type="match status" value="1"/>
</dbReference>
<dbReference type="GO" id="GO:0008984">
    <property type="term" value="F:protein-glutamate methylesterase activity"/>
    <property type="evidence" value="ECO:0007669"/>
    <property type="project" value="UniProtKB-UniRule"/>
</dbReference>
<dbReference type="HAMAP" id="MF_00099">
    <property type="entry name" value="CheB_chemtxs"/>
    <property type="match status" value="1"/>
</dbReference>
<dbReference type="PIRSF" id="PIRSF000876">
    <property type="entry name" value="RR_chemtxs_CheB"/>
    <property type="match status" value="1"/>
</dbReference>
<accession>G4T375</accession>
<protein>
    <recommendedName>
        <fullName evidence="4">Protein-glutamate methylesterase/protein-glutamine glutaminase</fullName>
        <ecNumber evidence="4">3.1.1.61</ecNumber>
        <ecNumber evidence="4">3.5.1.44</ecNumber>
    </recommendedName>
</protein>
<feature type="domain" description="CheB-type methylesterase" evidence="9">
    <location>
        <begin position="177"/>
        <end position="367"/>
    </location>
</feature>
<comment type="subcellular location">
    <subcellularLocation>
        <location evidence="4">Cytoplasm</location>
    </subcellularLocation>
</comment>
<evidence type="ECO:0000313" key="10">
    <source>
        <dbReference type="EMBL" id="CCE24820.1"/>
    </source>
</evidence>
<dbReference type="Pfam" id="PF01339">
    <property type="entry name" value="CheB_methylest"/>
    <property type="match status" value="1"/>
</dbReference>
<evidence type="ECO:0000256" key="4">
    <source>
        <dbReference type="HAMAP-Rule" id="MF_00099"/>
    </source>
</evidence>
<evidence type="ECO:0000259" key="9">
    <source>
        <dbReference type="PROSITE" id="PS50122"/>
    </source>
</evidence>
<feature type="active site" evidence="4 5">
    <location>
        <position position="312"/>
    </location>
</feature>
<dbReference type="CDD" id="cd17541">
    <property type="entry name" value="REC_CheB-like"/>
    <property type="match status" value="1"/>
</dbReference>
<evidence type="ECO:0000256" key="3">
    <source>
        <dbReference type="ARBA" id="ARBA00048267"/>
    </source>
</evidence>
<dbReference type="GO" id="GO:0050568">
    <property type="term" value="F:protein-glutamine glutaminase activity"/>
    <property type="evidence" value="ECO:0007669"/>
    <property type="project" value="UniProtKB-UniRule"/>
</dbReference>
<dbReference type="KEGG" id="mah:MEALZ_3155"/>
<comment type="PTM">
    <text evidence="4">Phosphorylated by CheA. Phosphorylation of the N-terminal regulatory domain activates the methylesterase activity.</text>
</comment>
<evidence type="ECO:0000313" key="11">
    <source>
        <dbReference type="Proteomes" id="UP000008315"/>
    </source>
</evidence>
<dbReference type="SUPFAM" id="SSF52738">
    <property type="entry name" value="Methylesterase CheB, C-terminal domain"/>
    <property type="match status" value="1"/>
</dbReference>
<dbReference type="HOGENOM" id="CLU_000445_51_0_6"/>
<dbReference type="EC" id="3.5.1.44" evidence="4"/>
<dbReference type="GO" id="GO:0000156">
    <property type="term" value="F:phosphorelay response regulator activity"/>
    <property type="evidence" value="ECO:0007669"/>
    <property type="project" value="InterPro"/>
</dbReference>
<dbReference type="AlphaFoldDB" id="G4T375"/>
<dbReference type="STRING" id="1091494.MEALZ_3155"/>
<dbReference type="InterPro" id="IPR008248">
    <property type="entry name" value="CheB-like"/>
</dbReference>
<evidence type="ECO:0000256" key="7">
    <source>
        <dbReference type="SAM" id="MobiDB-lite"/>
    </source>
</evidence>
<dbReference type="EC" id="3.1.1.61" evidence="4"/>
<evidence type="ECO:0000256" key="1">
    <source>
        <dbReference type="ARBA" id="ARBA00022500"/>
    </source>
</evidence>
<feature type="compositionally biased region" description="Basic and acidic residues" evidence="7">
    <location>
        <begin position="154"/>
        <end position="164"/>
    </location>
</feature>
<comment type="domain">
    <text evidence="4">Contains a C-terminal catalytic domain, and an N-terminal region which modulates catalytic activity.</text>
</comment>
<evidence type="ECO:0000256" key="6">
    <source>
        <dbReference type="PROSITE-ProRule" id="PRU00169"/>
    </source>
</evidence>
<reference evidence="10 11" key="1">
    <citation type="journal article" date="2012" name="J. Bacteriol.">
        <title>Genome sequence of the haloalkaliphilic methanotrophic bacterium Methylomicrobium alcaliphilum 20Z.</title>
        <authorList>
            <person name="Vuilleumier S."/>
            <person name="Khmelenina V.N."/>
            <person name="Bringel F."/>
            <person name="Reshetnikov A.S."/>
            <person name="Lajus A."/>
            <person name="Mangenot S."/>
            <person name="Rouy Z."/>
            <person name="Op den Camp H.J."/>
            <person name="Jetten M.S."/>
            <person name="Dispirito A.A."/>
            <person name="Dunfield P."/>
            <person name="Klotz M.G."/>
            <person name="Semrau J.D."/>
            <person name="Stein L.Y."/>
            <person name="Barbe V."/>
            <person name="Medigue C."/>
            <person name="Trotsenko Y.A."/>
            <person name="Kalyuzhnaya M.G."/>
        </authorList>
    </citation>
    <scope>NUCLEOTIDE SEQUENCE [LARGE SCALE GENOMIC DNA]</scope>
    <source>
        <strain evidence="11">DSM 19304 / NCIMB 14124 / VKM B-2133 / 20Z</strain>
    </source>
</reference>
<dbReference type="RefSeq" id="WP_014149580.1">
    <property type="nucleotide sequence ID" value="NC_016112.1"/>
</dbReference>
<feature type="modified residue" description="4-aspartylphosphate" evidence="4 6">
    <location>
        <position position="61"/>
    </location>
</feature>
<evidence type="ECO:0000256" key="5">
    <source>
        <dbReference type="PROSITE-ProRule" id="PRU00050"/>
    </source>
</evidence>
<comment type="catalytic activity">
    <reaction evidence="4">
        <text>L-glutaminyl-[protein] + H2O = L-glutamyl-[protein] + NH4(+)</text>
        <dbReference type="Rhea" id="RHEA:16441"/>
        <dbReference type="Rhea" id="RHEA-COMP:10207"/>
        <dbReference type="Rhea" id="RHEA-COMP:10208"/>
        <dbReference type="ChEBI" id="CHEBI:15377"/>
        <dbReference type="ChEBI" id="CHEBI:28938"/>
        <dbReference type="ChEBI" id="CHEBI:29973"/>
        <dbReference type="ChEBI" id="CHEBI:30011"/>
        <dbReference type="EC" id="3.5.1.44"/>
    </reaction>
</comment>
<keyword evidence="4" id="KW-0963">Cytoplasm</keyword>
<organism evidence="10 11">
    <name type="scientific">Methylotuvimicrobium alcaliphilum (strain DSM 19304 / NCIMB 14124 / VKM B-2133 / 20Z)</name>
    <name type="common">Methylomicrobium alcaliphilum</name>
    <dbReference type="NCBI Taxonomy" id="1091494"/>
    <lineage>
        <taxon>Bacteria</taxon>
        <taxon>Pseudomonadati</taxon>
        <taxon>Pseudomonadota</taxon>
        <taxon>Gammaproteobacteria</taxon>
        <taxon>Methylococcales</taxon>
        <taxon>Methylococcaceae</taxon>
        <taxon>Methylotuvimicrobium</taxon>
    </lineage>
</organism>